<comment type="caution">
    <text evidence="4">The sequence shown here is derived from an EMBL/GenBank/DDBJ whole genome shotgun (WGS) entry which is preliminary data.</text>
</comment>
<dbReference type="PANTHER" id="PTHR46481">
    <property type="entry name" value="ZINC FINGER BED DOMAIN-CONTAINING PROTEIN 4"/>
    <property type="match status" value="1"/>
</dbReference>
<dbReference type="EMBL" id="NBSK02000003">
    <property type="protein sequence ID" value="KAJ0215936.1"/>
    <property type="molecule type" value="Genomic_DNA"/>
</dbReference>
<dbReference type="Pfam" id="PF05699">
    <property type="entry name" value="Dimer_Tnp_hAT"/>
    <property type="match status" value="1"/>
</dbReference>
<accession>A0A9R1W4E3</accession>
<gene>
    <name evidence="4" type="ORF">LSAT_V11C300132030</name>
</gene>
<dbReference type="GO" id="GO:0046983">
    <property type="term" value="F:protein dimerization activity"/>
    <property type="evidence" value="ECO:0007669"/>
    <property type="project" value="InterPro"/>
</dbReference>
<dbReference type="Proteomes" id="UP000235145">
    <property type="component" value="Unassembled WGS sequence"/>
</dbReference>
<dbReference type="SUPFAM" id="SSF53098">
    <property type="entry name" value="Ribonuclease H-like"/>
    <property type="match status" value="1"/>
</dbReference>
<evidence type="ECO:0000259" key="2">
    <source>
        <dbReference type="Pfam" id="PF05699"/>
    </source>
</evidence>
<dbReference type="InterPro" id="IPR012337">
    <property type="entry name" value="RNaseH-like_sf"/>
</dbReference>
<feature type="domain" description="HAT C-terminal dimerisation" evidence="2">
    <location>
        <begin position="379"/>
        <end position="461"/>
    </location>
</feature>
<evidence type="ECO:0000256" key="1">
    <source>
        <dbReference type="ARBA" id="ARBA00023125"/>
    </source>
</evidence>
<evidence type="ECO:0000313" key="4">
    <source>
        <dbReference type="EMBL" id="KAJ0215936.1"/>
    </source>
</evidence>
<dbReference type="InterPro" id="IPR008906">
    <property type="entry name" value="HATC_C_dom"/>
</dbReference>
<proteinExistence type="predicted"/>
<protein>
    <recommendedName>
        <fullName evidence="6">HAT C-terminal dimerisation domain-containing protein</fullName>
    </recommendedName>
</protein>
<reference evidence="4 5" key="1">
    <citation type="journal article" date="2017" name="Nat. Commun.">
        <title>Genome assembly with in vitro proximity ligation data and whole-genome triplication in lettuce.</title>
        <authorList>
            <person name="Reyes-Chin-Wo S."/>
            <person name="Wang Z."/>
            <person name="Yang X."/>
            <person name="Kozik A."/>
            <person name="Arikit S."/>
            <person name="Song C."/>
            <person name="Xia L."/>
            <person name="Froenicke L."/>
            <person name="Lavelle D.O."/>
            <person name="Truco M.J."/>
            <person name="Xia R."/>
            <person name="Zhu S."/>
            <person name="Xu C."/>
            <person name="Xu H."/>
            <person name="Xu X."/>
            <person name="Cox K."/>
            <person name="Korf I."/>
            <person name="Meyers B.C."/>
            <person name="Michelmore R.W."/>
        </authorList>
    </citation>
    <scope>NUCLEOTIDE SEQUENCE [LARGE SCALE GENOMIC DNA]</scope>
    <source>
        <strain evidence="5">cv. Salinas</strain>
        <tissue evidence="4">Seedlings</tissue>
    </source>
</reference>
<keyword evidence="5" id="KW-1185">Reference proteome</keyword>
<dbReference type="SUPFAM" id="SSF140996">
    <property type="entry name" value="Hermes dimerisation domain"/>
    <property type="match status" value="1"/>
</dbReference>
<dbReference type="PANTHER" id="PTHR46481:SF8">
    <property type="entry name" value="ZINC FINGER BED DOMAIN-CONTAINING PROTEIN RICESLEEPER 1-LIKE"/>
    <property type="match status" value="1"/>
</dbReference>
<dbReference type="Gene3D" id="1.10.10.1070">
    <property type="entry name" value="Zinc finger, BED domain-containing"/>
    <property type="match status" value="1"/>
</dbReference>
<evidence type="ECO:0008006" key="6">
    <source>
        <dbReference type="Google" id="ProtNLM"/>
    </source>
</evidence>
<dbReference type="InterPro" id="IPR052035">
    <property type="entry name" value="ZnF_BED_domain_contain"/>
</dbReference>
<dbReference type="Pfam" id="PF14372">
    <property type="entry name" value="hAT-like_RNase-H"/>
    <property type="match status" value="1"/>
</dbReference>
<name>A0A9R1W4E3_LACSA</name>
<organism evidence="4 5">
    <name type="scientific">Lactuca sativa</name>
    <name type="common">Garden lettuce</name>
    <dbReference type="NCBI Taxonomy" id="4236"/>
    <lineage>
        <taxon>Eukaryota</taxon>
        <taxon>Viridiplantae</taxon>
        <taxon>Streptophyta</taxon>
        <taxon>Embryophyta</taxon>
        <taxon>Tracheophyta</taxon>
        <taxon>Spermatophyta</taxon>
        <taxon>Magnoliopsida</taxon>
        <taxon>eudicotyledons</taxon>
        <taxon>Gunneridae</taxon>
        <taxon>Pentapetalae</taxon>
        <taxon>asterids</taxon>
        <taxon>campanulids</taxon>
        <taxon>Asterales</taxon>
        <taxon>Asteraceae</taxon>
        <taxon>Cichorioideae</taxon>
        <taxon>Cichorieae</taxon>
        <taxon>Lactucinae</taxon>
        <taxon>Lactuca</taxon>
    </lineage>
</organism>
<dbReference type="GO" id="GO:0003677">
    <property type="term" value="F:DNA binding"/>
    <property type="evidence" value="ECO:0007669"/>
    <property type="project" value="UniProtKB-KW"/>
</dbReference>
<dbReference type="AlphaFoldDB" id="A0A9R1W4E3"/>
<dbReference type="InterPro" id="IPR025525">
    <property type="entry name" value="hAT-like_transposase_RNase-H"/>
</dbReference>
<evidence type="ECO:0000313" key="5">
    <source>
        <dbReference type="Proteomes" id="UP000235145"/>
    </source>
</evidence>
<feature type="domain" description="hAT-like transposase RNase-H fold" evidence="3">
    <location>
        <begin position="285"/>
        <end position="378"/>
    </location>
</feature>
<evidence type="ECO:0000259" key="3">
    <source>
        <dbReference type="Pfam" id="PF14372"/>
    </source>
</evidence>
<sequence>MMCPPLYEGKDKDAKKQTKLRFKPKGTEAGGSLAKHSFSQEKCRSALAKMCIKDNRPFSIVDDEGFKEFVWELNSVFKMTSRRTIARECIEIYKEEAKKVKEMLKGQTVCLTTDTWSSVQNVNYMCLTAHWIDDAWVLQKKILNFCSIENHRGETIGSLVYECIQKWGIETLFTVTVDNASSNDGAIRYLKRMLKGPNDILDCKYFHLHCVDHVEVKSKQKSSLDVDTRWNLTYLMLEIATLLMGLIFPPRRMTMWMGAQEKGKERLKNLIEYLKIFSDVTTKISGSKYATTNIFFPTTITKMTLSQVDKKKNMEISMKAKYDNYLDIVDNVNYLLYVAVVLDPHNKLGYVTYCIELIYGKGSVKSKKILGLEQYIKSEVEIYLADGREKRDNKFNLLGWWKVNSIKFPIFSTLARHVLAMPISTAASESAFSTCGRVIDKYRRSPNPDTTKVLICVQDWIRCLLVDLELGCAMKSKEIDEFNEKMAGLKIGSFCQVVNLKN</sequence>
<keyword evidence="1" id="KW-0238">DNA-binding</keyword>